<evidence type="ECO:0000256" key="5">
    <source>
        <dbReference type="ARBA" id="ARBA00022801"/>
    </source>
</evidence>
<dbReference type="PANTHER" id="PTHR32481:SF0">
    <property type="entry name" value="AMINOPEPTIDASE YPDE-RELATED"/>
    <property type="match status" value="1"/>
</dbReference>
<name>A0A538T9W0_UNCEI</name>
<evidence type="ECO:0000256" key="2">
    <source>
        <dbReference type="ARBA" id="ARBA00022438"/>
    </source>
</evidence>
<organism evidence="8 9">
    <name type="scientific">Eiseniibacteriota bacterium</name>
    <dbReference type="NCBI Taxonomy" id="2212470"/>
    <lineage>
        <taxon>Bacteria</taxon>
        <taxon>Candidatus Eiseniibacteriota</taxon>
    </lineage>
</organism>
<feature type="binding site" evidence="7">
    <location>
        <position position="171"/>
    </location>
    <ligand>
        <name>Zn(2+)</name>
        <dbReference type="ChEBI" id="CHEBI:29105"/>
        <label>1</label>
    </ligand>
</feature>
<dbReference type="Proteomes" id="UP000316852">
    <property type="component" value="Unassembled WGS sequence"/>
</dbReference>
<proteinExistence type="inferred from homology"/>
<keyword evidence="2" id="KW-0031">Aminopeptidase</keyword>
<dbReference type="PANTHER" id="PTHR32481">
    <property type="entry name" value="AMINOPEPTIDASE"/>
    <property type="match status" value="1"/>
</dbReference>
<dbReference type="InterPro" id="IPR008007">
    <property type="entry name" value="Peptidase_M42"/>
</dbReference>
<dbReference type="AlphaFoldDB" id="A0A538T9W0"/>
<keyword evidence="3" id="KW-0645">Protease</keyword>
<dbReference type="GO" id="GO:0046872">
    <property type="term" value="F:metal ion binding"/>
    <property type="evidence" value="ECO:0007669"/>
    <property type="project" value="UniProtKB-UniRule"/>
</dbReference>
<evidence type="ECO:0000256" key="4">
    <source>
        <dbReference type="ARBA" id="ARBA00022723"/>
    </source>
</evidence>
<feature type="binding site" evidence="7">
    <location>
        <position position="67"/>
    </location>
    <ligand>
        <name>Zn(2+)</name>
        <dbReference type="ChEBI" id="CHEBI:29105"/>
        <label>1</label>
    </ligand>
</feature>
<comment type="cofactor">
    <cofactor evidence="7">
        <name>a divalent metal cation</name>
        <dbReference type="ChEBI" id="CHEBI:60240"/>
    </cofactor>
    <text evidence="7">Binds 2 divalent metal cations per subunit.</text>
</comment>
<dbReference type="Gene3D" id="3.40.630.10">
    <property type="entry name" value="Zn peptidases"/>
    <property type="match status" value="1"/>
</dbReference>
<dbReference type="GO" id="GO:0004177">
    <property type="term" value="F:aminopeptidase activity"/>
    <property type="evidence" value="ECO:0007669"/>
    <property type="project" value="UniProtKB-UniRule"/>
</dbReference>
<evidence type="ECO:0000313" key="9">
    <source>
        <dbReference type="Proteomes" id="UP000316852"/>
    </source>
</evidence>
<dbReference type="SUPFAM" id="SSF53187">
    <property type="entry name" value="Zn-dependent exopeptidases"/>
    <property type="match status" value="1"/>
</dbReference>
<dbReference type="PIRSF" id="PIRSF001123">
    <property type="entry name" value="PepA_GA"/>
    <property type="match status" value="1"/>
</dbReference>
<comment type="similarity">
    <text evidence="1 6">Belongs to the peptidase M42 family.</text>
</comment>
<feature type="binding site" evidence="7">
    <location>
        <position position="171"/>
    </location>
    <ligand>
        <name>Zn(2+)</name>
        <dbReference type="ChEBI" id="CHEBI:29105"/>
        <label>2</label>
    </ligand>
</feature>
<accession>A0A538T9W0</accession>
<evidence type="ECO:0000256" key="1">
    <source>
        <dbReference type="ARBA" id="ARBA00006272"/>
    </source>
</evidence>
<dbReference type="Gene3D" id="2.40.30.40">
    <property type="entry name" value="Peptidase M42, domain 2"/>
    <property type="match status" value="1"/>
</dbReference>
<dbReference type="EMBL" id="VBOW01000014">
    <property type="protein sequence ID" value="TMQ60422.1"/>
    <property type="molecule type" value="Genomic_DNA"/>
</dbReference>
<sequence>MAVSRSSHLDSLLPALSEAYGPPGRETGIRAALKRALKGAGLVREDALGNVHLHIAGKGPRLLLTAHMDAPGLIVTRVDPSGLARVSILGQTSAVDWVGATVTLDGTARGVVGWDRPKDPKETREIEPEALYLETGLRQRQAPKRIEVGAVGALLDRAERLGELWHGGNLDNRAGCAAILAAVRGTRGIRSDLHVVFSAQSDLGARGAATSAFGIDPDVAVVLDVAFVGESRGPGDIALGKGPCLGLKEEGYLPHPAALALVKRAAKTARVPHQWLIRESGGSDARAVRASRSGVPTALVAIPARRPGGPRVLIHASDLEETVKLLRGIVTTPYTGEKGSR</sequence>
<evidence type="ECO:0000256" key="3">
    <source>
        <dbReference type="ARBA" id="ARBA00022670"/>
    </source>
</evidence>
<evidence type="ECO:0000313" key="8">
    <source>
        <dbReference type="EMBL" id="TMQ60422.1"/>
    </source>
</evidence>
<dbReference type="GO" id="GO:0006508">
    <property type="term" value="P:proteolysis"/>
    <property type="evidence" value="ECO:0007669"/>
    <property type="project" value="UniProtKB-KW"/>
</dbReference>
<gene>
    <name evidence="8" type="ORF">E6K76_01940</name>
</gene>
<protein>
    <submittedName>
        <fullName evidence="8">M42 family metallopeptidase</fullName>
    </submittedName>
</protein>
<dbReference type="Pfam" id="PF05343">
    <property type="entry name" value="Peptidase_M42"/>
    <property type="match status" value="1"/>
</dbReference>
<keyword evidence="4 7" id="KW-0479">Metal-binding</keyword>
<evidence type="ECO:0000256" key="6">
    <source>
        <dbReference type="PIRNR" id="PIRNR001123"/>
    </source>
</evidence>
<dbReference type="InterPro" id="IPR051464">
    <property type="entry name" value="Peptidase_M42_aminopept"/>
</dbReference>
<evidence type="ECO:0000256" key="7">
    <source>
        <dbReference type="PIRSR" id="PIRSR001123-2"/>
    </source>
</evidence>
<feature type="binding site" evidence="7">
    <location>
        <position position="224"/>
    </location>
    <ligand>
        <name>Zn(2+)</name>
        <dbReference type="ChEBI" id="CHEBI:29105"/>
        <label>1</label>
    </ligand>
</feature>
<reference evidence="8 9" key="1">
    <citation type="journal article" date="2019" name="Nat. Microbiol.">
        <title>Mediterranean grassland soil C-N compound turnover is dependent on rainfall and depth, and is mediated by genomically divergent microorganisms.</title>
        <authorList>
            <person name="Diamond S."/>
            <person name="Andeer P.F."/>
            <person name="Li Z."/>
            <person name="Crits-Christoph A."/>
            <person name="Burstein D."/>
            <person name="Anantharaman K."/>
            <person name="Lane K.R."/>
            <person name="Thomas B.C."/>
            <person name="Pan C."/>
            <person name="Northen T.R."/>
            <person name="Banfield J.F."/>
        </authorList>
    </citation>
    <scope>NUCLEOTIDE SEQUENCE [LARGE SCALE GENOMIC DNA]</scope>
    <source>
        <strain evidence="8">WS_6</strain>
    </source>
</reference>
<keyword evidence="5" id="KW-0378">Hydrolase</keyword>
<dbReference type="InterPro" id="IPR023367">
    <property type="entry name" value="Peptidase_M42_dom2"/>
</dbReference>
<comment type="caution">
    <text evidence="8">The sequence shown here is derived from an EMBL/GenBank/DDBJ whole genome shotgun (WGS) entry which is preliminary data.</text>
</comment>